<feature type="transmembrane region" description="Helical" evidence="13">
    <location>
        <begin position="211"/>
        <end position="236"/>
    </location>
</feature>
<evidence type="ECO:0000256" key="7">
    <source>
        <dbReference type="ARBA" id="ARBA00022848"/>
    </source>
</evidence>
<feature type="domain" description="3-oxo-5-alpha-steroid 4-dehydrogenase C-terminal" evidence="14">
    <location>
        <begin position="116"/>
        <end position="261"/>
    </location>
</feature>
<protein>
    <submittedName>
        <fullName evidence="15">3-oxo-5-alpha-steroid 4-dehydrogenase 1</fullName>
    </submittedName>
</protein>
<evidence type="ECO:0000256" key="10">
    <source>
        <dbReference type="ARBA" id="ARBA00023002"/>
    </source>
</evidence>
<evidence type="ECO:0000259" key="14">
    <source>
        <dbReference type="Pfam" id="PF02544"/>
    </source>
</evidence>
<feature type="transmembrane region" description="Helical" evidence="13">
    <location>
        <begin position="85"/>
        <end position="101"/>
    </location>
</feature>
<dbReference type="GO" id="GO:0030154">
    <property type="term" value="P:cell differentiation"/>
    <property type="evidence" value="ECO:0007669"/>
    <property type="project" value="UniProtKB-KW"/>
</dbReference>
<evidence type="ECO:0000256" key="9">
    <source>
        <dbReference type="ARBA" id="ARBA00022989"/>
    </source>
</evidence>
<dbReference type="AlphaFoldDB" id="A0A7J6MNC3"/>
<dbReference type="Pfam" id="PF02544">
    <property type="entry name" value="Steroid_dh"/>
    <property type="match status" value="1"/>
</dbReference>
<dbReference type="InterPro" id="IPR039357">
    <property type="entry name" value="SRD5A/TECR"/>
</dbReference>
<dbReference type="OrthoDB" id="5788137at2759"/>
<evidence type="ECO:0000256" key="1">
    <source>
        <dbReference type="ARBA" id="ARBA00004477"/>
    </source>
</evidence>
<dbReference type="EMBL" id="JAAPAO010000091">
    <property type="protein sequence ID" value="KAF4673073.1"/>
    <property type="molecule type" value="Genomic_DNA"/>
</dbReference>
<dbReference type="Gene3D" id="1.20.120.1630">
    <property type="match status" value="1"/>
</dbReference>
<dbReference type="GO" id="GO:0003865">
    <property type="term" value="F:3-oxo-5-alpha-steroid 4-dehydrogenase activity"/>
    <property type="evidence" value="ECO:0007669"/>
    <property type="project" value="TreeGrafter"/>
</dbReference>
<keyword evidence="4 13" id="KW-0812">Transmembrane</keyword>
<dbReference type="GO" id="GO:0006694">
    <property type="term" value="P:steroid biosynthetic process"/>
    <property type="evidence" value="ECO:0007669"/>
    <property type="project" value="TreeGrafter"/>
</dbReference>
<evidence type="ECO:0000313" key="15">
    <source>
        <dbReference type="EMBL" id="KAF4673073.1"/>
    </source>
</evidence>
<reference evidence="15 16" key="1">
    <citation type="submission" date="2020-04" db="EMBL/GenBank/DDBJ databases">
        <title>Perkinsus chesapeaki whole genome sequence.</title>
        <authorList>
            <person name="Bogema D.R."/>
        </authorList>
    </citation>
    <scope>NUCLEOTIDE SEQUENCE [LARGE SCALE GENOMIC DNA]</scope>
    <source>
        <strain evidence="15">ATCC PRA-425</strain>
    </source>
</reference>
<evidence type="ECO:0000256" key="8">
    <source>
        <dbReference type="ARBA" id="ARBA00022857"/>
    </source>
</evidence>
<keyword evidence="5" id="KW-0221">Differentiation</keyword>
<keyword evidence="12 13" id="KW-0472">Membrane</keyword>
<keyword evidence="10" id="KW-0560">Oxidoreductase</keyword>
<dbReference type="Proteomes" id="UP000591131">
    <property type="component" value="Unassembled WGS sequence"/>
</dbReference>
<name>A0A7J6MNC3_PERCH</name>
<comment type="caution">
    <text evidence="15">The sequence shown here is derived from an EMBL/GenBank/DDBJ whole genome shotgun (WGS) entry which is preliminary data.</text>
</comment>
<dbReference type="PANTHER" id="PTHR10556">
    <property type="entry name" value="3-OXO-5-ALPHA-STEROID 4-DEHYDROGENASE"/>
    <property type="match status" value="1"/>
</dbReference>
<feature type="transmembrane region" description="Helical" evidence="13">
    <location>
        <begin position="152"/>
        <end position="169"/>
    </location>
</feature>
<evidence type="ECO:0000256" key="3">
    <source>
        <dbReference type="ARBA" id="ARBA00007742"/>
    </source>
</evidence>
<dbReference type="GO" id="GO:0005789">
    <property type="term" value="C:endoplasmic reticulum membrane"/>
    <property type="evidence" value="ECO:0007669"/>
    <property type="project" value="UniProtKB-SubCell"/>
</dbReference>
<gene>
    <name evidence="15" type="primary">SRD5A1</name>
    <name evidence="15" type="ORF">FOL47_011013</name>
</gene>
<feature type="transmembrane region" description="Helical" evidence="13">
    <location>
        <begin position="121"/>
        <end position="140"/>
    </location>
</feature>
<evidence type="ECO:0000256" key="6">
    <source>
        <dbReference type="ARBA" id="ARBA00022824"/>
    </source>
</evidence>
<dbReference type="PROSITE" id="PS50244">
    <property type="entry name" value="S5A_REDUCTASE"/>
    <property type="match status" value="1"/>
</dbReference>
<keyword evidence="6" id="KW-0256">Endoplasmic reticulum</keyword>
<evidence type="ECO:0000256" key="12">
    <source>
        <dbReference type="ARBA" id="ARBA00023136"/>
    </source>
</evidence>
<evidence type="ECO:0000256" key="11">
    <source>
        <dbReference type="ARBA" id="ARBA00023098"/>
    </source>
</evidence>
<keyword evidence="9 13" id="KW-1133">Transmembrane helix</keyword>
<evidence type="ECO:0000256" key="5">
    <source>
        <dbReference type="ARBA" id="ARBA00022782"/>
    </source>
</evidence>
<evidence type="ECO:0000313" key="16">
    <source>
        <dbReference type="Proteomes" id="UP000591131"/>
    </source>
</evidence>
<keyword evidence="7" id="KW-0492">Microsome</keyword>
<evidence type="ECO:0000256" key="2">
    <source>
        <dbReference type="ARBA" id="ARBA00004524"/>
    </source>
</evidence>
<comment type="subcellular location">
    <subcellularLocation>
        <location evidence="1">Endoplasmic reticulum membrane</location>
        <topology evidence="1">Multi-pass membrane protein</topology>
    </subcellularLocation>
    <subcellularLocation>
        <location evidence="2">Microsome membrane</location>
    </subcellularLocation>
</comment>
<comment type="similarity">
    <text evidence="3">Belongs to the steroid 5-alpha reductase family.</text>
</comment>
<keyword evidence="8" id="KW-0521">NADP</keyword>
<feature type="transmembrane region" description="Helical" evidence="13">
    <location>
        <begin position="20"/>
        <end position="41"/>
    </location>
</feature>
<keyword evidence="16" id="KW-1185">Reference proteome</keyword>
<dbReference type="InterPro" id="IPR001104">
    <property type="entry name" value="3-oxo-5_a-steroid_4-DH_C"/>
</dbReference>
<dbReference type="FunFam" id="1.20.120.1630:FF:000014">
    <property type="entry name" value="Steroid 5-alpha reductase, putative"/>
    <property type="match status" value="1"/>
</dbReference>
<organism evidence="15 16">
    <name type="scientific">Perkinsus chesapeaki</name>
    <name type="common">Clam parasite</name>
    <name type="synonym">Perkinsus andrewsi</name>
    <dbReference type="NCBI Taxonomy" id="330153"/>
    <lineage>
        <taxon>Eukaryota</taxon>
        <taxon>Sar</taxon>
        <taxon>Alveolata</taxon>
        <taxon>Perkinsozoa</taxon>
        <taxon>Perkinsea</taxon>
        <taxon>Perkinsida</taxon>
        <taxon>Perkinsidae</taxon>
        <taxon>Perkinsus</taxon>
    </lineage>
</organism>
<accession>A0A7J6MNC3</accession>
<evidence type="ECO:0000256" key="4">
    <source>
        <dbReference type="ARBA" id="ARBA00022692"/>
    </source>
</evidence>
<keyword evidence="11" id="KW-0443">Lipid metabolism</keyword>
<sequence length="467" mass="54070">MAHMIAGCSSTVVDATRVVSYILIVSFACVLIIGFFGLTAAYGKMLESGQLSSRVKINPKLGWFIQEFPSFALPLLTIITQWPSLTVYQVVMLSMMVAHYFQRSIVYPLLMRSNRRTPVTIVASAFAFCSINGWLQSMWVVCSLNDEDANKLNIAVGVGLYLLGFFVNLQSDHILRNLRKNAQENNQYFIPYGGMFRFVTCPNYLGEMIEWFGYAMASSWGLAPVTFAFTTFANLFPRAIEQRRWYRSKFDDYDKLHRKALEAATTQPLQADQVTSAGVSYNPTRIQNGNERSSAFVMSGICNGHVVLQIFKRAGTSMFVLTNAEYEARRRREDRKAQSDLEELRGRASRQVARCWGQFERLEKERQRSEENKRITQVLNRELDSFREQMYHQTKREEERLRLVYQSLCRPPQAYCREGHFGQKLPTRYPVIETFQVINRQPTPSSCSRRYIKHQNEDWLKVRLDNR</sequence>
<proteinExistence type="inferred from homology"/>
<evidence type="ECO:0000256" key="13">
    <source>
        <dbReference type="SAM" id="Phobius"/>
    </source>
</evidence>
<dbReference type="PANTHER" id="PTHR10556:SF57">
    <property type="entry name" value="3-OXO-5-ALPHA-STEROID 4-DEHYDROGENASE 1"/>
    <property type="match status" value="1"/>
</dbReference>